<keyword evidence="2" id="KW-1185">Reference proteome</keyword>
<organism evidence="1 2">
    <name type="scientific">Patagioenas fasciata monilis</name>
    <dbReference type="NCBI Taxonomy" id="372326"/>
    <lineage>
        <taxon>Eukaryota</taxon>
        <taxon>Metazoa</taxon>
        <taxon>Chordata</taxon>
        <taxon>Craniata</taxon>
        <taxon>Vertebrata</taxon>
        <taxon>Euteleostomi</taxon>
        <taxon>Archelosauria</taxon>
        <taxon>Archosauria</taxon>
        <taxon>Dinosauria</taxon>
        <taxon>Saurischia</taxon>
        <taxon>Theropoda</taxon>
        <taxon>Coelurosauria</taxon>
        <taxon>Aves</taxon>
        <taxon>Neognathae</taxon>
        <taxon>Neoaves</taxon>
        <taxon>Columbimorphae</taxon>
        <taxon>Columbiformes</taxon>
        <taxon>Columbidae</taxon>
        <taxon>Patagioenas</taxon>
    </lineage>
</organism>
<gene>
    <name evidence="1" type="ORF">AV530_020110</name>
</gene>
<protein>
    <submittedName>
        <fullName evidence="1">Uncharacterized protein</fullName>
    </submittedName>
</protein>
<dbReference type="Proteomes" id="UP000190648">
    <property type="component" value="Unassembled WGS sequence"/>
</dbReference>
<comment type="caution">
    <text evidence="1">The sequence shown here is derived from an EMBL/GenBank/DDBJ whole genome shotgun (WGS) entry which is preliminary data.</text>
</comment>
<dbReference type="AlphaFoldDB" id="A0A1V4JIH9"/>
<proteinExistence type="predicted"/>
<dbReference type="EMBL" id="LSYS01007350">
    <property type="protein sequence ID" value="OPJ71845.1"/>
    <property type="molecule type" value="Genomic_DNA"/>
</dbReference>
<sequence length="232" mass="25350">MLTERILMRPDAAECINGNDLRWKDKTCPVSATQPHRVPHANEGPLWKPTLGKAVGAARTLPPKDFASLVKKETAQRQFVLLIGIQEILMMSTNFCGLAERRTYPQTISCVLGGCGDTLSQHPAADLQMSQPTTLALGVPPPSWSQRPGCSSIGSQEHFQGTDKAAPCSRTLLSPSISPTRRHLPGAAVVLTFAIRDVQAAKDLLEKQHNFARFIIEKSKTSCDFVDDLTHL</sequence>
<name>A0A1V4JIH9_PATFA</name>
<evidence type="ECO:0000313" key="1">
    <source>
        <dbReference type="EMBL" id="OPJ71845.1"/>
    </source>
</evidence>
<accession>A0A1V4JIH9</accession>
<evidence type="ECO:0000313" key="2">
    <source>
        <dbReference type="Proteomes" id="UP000190648"/>
    </source>
</evidence>
<reference evidence="1 2" key="1">
    <citation type="submission" date="2016-02" db="EMBL/GenBank/DDBJ databases">
        <title>Band-tailed pigeon sequencing and assembly.</title>
        <authorList>
            <person name="Soares A.E."/>
            <person name="Novak B.J."/>
            <person name="Rice E.S."/>
            <person name="O'Connell B."/>
            <person name="Chang D."/>
            <person name="Weber S."/>
            <person name="Shapiro B."/>
        </authorList>
    </citation>
    <scope>NUCLEOTIDE SEQUENCE [LARGE SCALE GENOMIC DNA]</scope>
    <source>
        <strain evidence="1">BTP2013</strain>
        <tissue evidence="1">Blood</tissue>
    </source>
</reference>